<dbReference type="AlphaFoldDB" id="A0AAJ6B1R2"/>
<proteinExistence type="predicted"/>
<reference evidence="2" key="1">
    <citation type="submission" date="2023-03" db="EMBL/GenBank/DDBJ databases">
        <title>Andean soil-derived lignocellulolytic bacterial consortium as a source of novel taxa and putative plastic-active enzymes.</title>
        <authorList>
            <person name="Diaz-Garcia L."/>
            <person name="Chuvochina M."/>
            <person name="Feuerriegel G."/>
            <person name="Bunk B."/>
            <person name="Sproer C."/>
            <person name="Streit W.R."/>
            <person name="Rodriguez L.M."/>
            <person name="Overmann J."/>
            <person name="Jimenez D.J."/>
        </authorList>
    </citation>
    <scope>NUCLEOTIDE SEQUENCE</scope>
    <source>
        <strain evidence="2">MAG 4196</strain>
    </source>
</reference>
<evidence type="ECO:0000256" key="1">
    <source>
        <dbReference type="SAM" id="SignalP"/>
    </source>
</evidence>
<keyword evidence="1" id="KW-0732">Signal</keyword>
<sequence>MKHFAGRLFLAATLLVQPALAQTTDELTSAIAAVPLTSERSAVLLYVSAAPPGFIGHAEVMQSMVEQNLINALALKQDDPISGIDFSQVTGILSFGHLADRVTVLFGAPGFAGSAPNTLQRREFEKRDIAGWTVFGLREDGHVRLAVDDPDPFSAPLGRAQRLAISDTTVVHTSSWPRMEAVLSAMATPPDEPSLWSATLEGTLRVLQGKAPASIMGAQNVSLAQPASTPKSPVSMLTLAPGATGTTTIVASPYDDAAAAEQNATALTQHHGSSLMPGATASIAVEEVAPHSIGMVTIVEPAAQ</sequence>
<dbReference type="Proteomes" id="UP001217476">
    <property type="component" value="Chromosome"/>
</dbReference>
<evidence type="ECO:0000313" key="3">
    <source>
        <dbReference type="Proteomes" id="UP001217476"/>
    </source>
</evidence>
<evidence type="ECO:0000313" key="2">
    <source>
        <dbReference type="EMBL" id="WEK05634.1"/>
    </source>
</evidence>
<name>A0AAJ6B1R2_9HYPH</name>
<feature type="chain" id="PRO_5042501744" evidence="1">
    <location>
        <begin position="22"/>
        <end position="304"/>
    </location>
</feature>
<gene>
    <name evidence="2" type="ORF">P0Y65_05100</name>
</gene>
<dbReference type="EMBL" id="CP119312">
    <property type="protein sequence ID" value="WEK05634.1"/>
    <property type="molecule type" value="Genomic_DNA"/>
</dbReference>
<feature type="signal peptide" evidence="1">
    <location>
        <begin position="1"/>
        <end position="21"/>
    </location>
</feature>
<organism evidence="2 3">
    <name type="scientific">Candidatus Devosia phytovorans</name>
    <dbReference type="NCBI Taxonomy" id="3121372"/>
    <lineage>
        <taxon>Bacteria</taxon>
        <taxon>Pseudomonadati</taxon>
        <taxon>Pseudomonadota</taxon>
        <taxon>Alphaproteobacteria</taxon>
        <taxon>Hyphomicrobiales</taxon>
        <taxon>Devosiaceae</taxon>
        <taxon>Devosia</taxon>
    </lineage>
</organism>
<protein>
    <submittedName>
        <fullName evidence="2">Uncharacterized protein</fullName>
    </submittedName>
</protein>
<accession>A0AAJ6B1R2</accession>